<gene>
    <name evidence="2" type="ORF">SFRICE_019266</name>
</gene>
<evidence type="ECO:0000313" key="2">
    <source>
        <dbReference type="EMBL" id="SOQ58040.1"/>
    </source>
</evidence>
<reference evidence="2" key="1">
    <citation type="submission" date="2016-07" db="EMBL/GenBank/DDBJ databases">
        <authorList>
            <person name="Bretaudeau A."/>
        </authorList>
    </citation>
    <scope>NUCLEOTIDE SEQUENCE</scope>
    <source>
        <strain evidence="2">Rice</strain>
        <tissue evidence="2">Whole body</tissue>
    </source>
</reference>
<sequence>MELYRTSRESRPQEVTPTSTAYKWPSLTKGLFSHGEVKRPNTQTLLNFKLYLNIVLSLSFYKELATFARFHPLCLAPLGGKSSYDFLGERECQSLTDLKPPRSYSCFSSWSRDSEPSHGSQMDGEAKMWPRMEHTDLESTYLL</sequence>
<evidence type="ECO:0000256" key="1">
    <source>
        <dbReference type="SAM" id="MobiDB-lite"/>
    </source>
</evidence>
<dbReference type="AlphaFoldDB" id="A0A2H1WY93"/>
<name>A0A2H1WY93_SPOFR</name>
<dbReference type="EMBL" id="ODYU01011984">
    <property type="protein sequence ID" value="SOQ58040.1"/>
    <property type="molecule type" value="Genomic_DNA"/>
</dbReference>
<proteinExistence type="predicted"/>
<feature type="region of interest" description="Disordered" evidence="1">
    <location>
        <begin position="109"/>
        <end position="129"/>
    </location>
</feature>
<protein>
    <submittedName>
        <fullName evidence="2">SFRICE_019266</fullName>
    </submittedName>
</protein>
<accession>A0A2H1WY93</accession>
<organism evidence="2">
    <name type="scientific">Spodoptera frugiperda</name>
    <name type="common">Fall armyworm</name>
    <dbReference type="NCBI Taxonomy" id="7108"/>
    <lineage>
        <taxon>Eukaryota</taxon>
        <taxon>Metazoa</taxon>
        <taxon>Ecdysozoa</taxon>
        <taxon>Arthropoda</taxon>
        <taxon>Hexapoda</taxon>
        <taxon>Insecta</taxon>
        <taxon>Pterygota</taxon>
        <taxon>Neoptera</taxon>
        <taxon>Endopterygota</taxon>
        <taxon>Lepidoptera</taxon>
        <taxon>Glossata</taxon>
        <taxon>Ditrysia</taxon>
        <taxon>Noctuoidea</taxon>
        <taxon>Noctuidae</taxon>
        <taxon>Amphipyrinae</taxon>
        <taxon>Spodoptera</taxon>
    </lineage>
</organism>